<feature type="coiled-coil region" evidence="1">
    <location>
        <begin position="324"/>
        <end position="422"/>
    </location>
</feature>
<evidence type="ECO:0000313" key="3">
    <source>
        <dbReference type="EMBL" id="MCJ2379948.1"/>
    </source>
</evidence>
<sequence>MQYMARLLLVMGICWVWLLTGCTDSPRYLLDQAERAFVASLDSADFYLSQIEHPEKLAPKEQLRYAYLKGKIEFYTLGSQSDSLLREANQLAVQEKDSFYISQLLWLDIQRKSYYEKPDSVLLLSQVLQEKFPQVADSLAFDMCYYRQQAYLQKGELKLALQEAEEACVLAPDSICYIQATVFRIRTLQALNEDGKVDSLYAMLADYMPDTERFDVISNIVYTHQMSWLEQNERWGDALQLNTQLKESPKLRASRNFYLKAQAFEDLRQVDSALYYYRKAEQGYSPAIASLASSRLMHYYLSLHDVQKAFDSMKKSQLLDESLLSHIESEVDIAQFKRTQLENELYQIKLKRQQQQLWLLASLLGLVLLLAWIIFFYLRIKRERALAEVRLQNKKMEEEARILRYQNELLKKETEISLLREKEAWQMSKVADLREALFRRLSFYSKLPSLQGDRAAGTHEKIRLTDEEWKEITESVDAVFDDFTRRLHESFPALTPKDVIFCCLVKLNVNMQDLSDIYCVSKAAISKRKFRLKTEKLGITDEHLSLDDFLKDF</sequence>
<dbReference type="EMBL" id="JAKZMM010000008">
    <property type="protein sequence ID" value="MCJ2379948.1"/>
    <property type="molecule type" value="Genomic_DNA"/>
</dbReference>
<keyword evidence="4" id="KW-1185">Reference proteome</keyword>
<gene>
    <name evidence="3" type="ORF">MUN53_04880</name>
</gene>
<reference evidence="3 4" key="1">
    <citation type="submission" date="2022-03" db="EMBL/GenBank/DDBJ databases">
        <title>Parabacteroides sp. nov. isolated from swine feces.</title>
        <authorList>
            <person name="Bak J.E."/>
        </authorList>
    </citation>
    <scope>NUCLEOTIDE SEQUENCE [LARGE SCALE GENOMIC DNA]</scope>
    <source>
        <strain evidence="3 4">AGMB00274</strain>
    </source>
</reference>
<evidence type="ECO:0000256" key="2">
    <source>
        <dbReference type="SAM" id="Phobius"/>
    </source>
</evidence>
<name>A0ABT0BYV4_9BACT</name>
<keyword evidence="2" id="KW-0472">Membrane</keyword>
<accession>A0ABT0BYV4</accession>
<evidence type="ECO:0000313" key="4">
    <source>
        <dbReference type="Proteomes" id="UP001165444"/>
    </source>
</evidence>
<dbReference type="Proteomes" id="UP001165444">
    <property type="component" value="Unassembled WGS sequence"/>
</dbReference>
<protein>
    <recommendedName>
        <fullName evidence="5">Lipoprotein</fullName>
    </recommendedName>
</protein>
<feature type="transmembrane region" description="Helical" evidence="2">
    <location>
        <begin position="357"/>
        <end position="378"/>
    </location>
</feature>
<keyword evidence="2" id="KW-0812">Transmembrane</keyword>
<dbReference type="RefSeq" id="WP_243323635.1">
    <property type="nucleotide sequence ID" value="NZ_JAKZMM010000008.1"/>
</dbReference>
<proteinExistence type="predicted"/>
<keyword evidence="2" id="KW-1133">Transmembrane helix</keyword>
<organism evidence="3 4">
    <name type="scientific">Parabacteroides faecalis</name>
    <dbReference type="NCBI Taxonomy" id="2924040"/>
    <lineage>
        <taxon>Bacteria</taxon>
        <taxon>Pseudomonadati</taxon>
        <taxon>Bacteroidota</taxon>
        <taxon>Bacteroidia</taxon>
        <taxon>Bacteroidales</taxon>
        <taxon>Tannerellaceae</taxon>
        <taxon>Parabacteroides</taxon>
    </lineage>
</organism>
<comment type="caution">
    <text evidence="3">The sequence shown here is derived from an EMBL/GenBank/DDBJ whole genome shotgun (WGS) entry which is preliminary data.</text>
</comment>
<keyword evidence="1" id="KW-0175">Coiled coil</keyword>
<dbReference type="PROSITE" id="PS51257">
    <property type="entry name" value="PROKAR_LIPOPROTEIN"/>
    <property type="match status" value="1"/>
</dbReference>
<evidence type="ECO:0008006" key="5">
    <source>
        <dbReference type="Google" id="ProtNLM"/>
    </source>
</evidence>
<evidence type="ECO:0000256" key="1">
    <source>
        <dbReference type="SAM" id="Coils"/>
    </source>
</evidence>